<reference evidence="8 9" key="1">
    <citation type="journal article" date="2016" name="Mol. Biol. Evol.">
        <title>Genome-Wide Survey of Gut Fungi (Harpellales) Reveals the First Horizontally Transferred Ubiquitin Gene from a Mosquito Host.</title>
        <authorList>
            <person name="Wang Y."/>
            <person name="White M.M."/>
            <person name="Kvist S."/>
            <person name="Moncalvo J.M."/>
        </authorList>
    </citation>
    <scope>NUCLEOTIDE SEQUENCE [LARGE SCALE GENOMIC DNA]</scope>
    <source>
        <strain evidence="8 9">ALG-7-W6</strain>
    </source>
</reference>
<keyword evidence="4" id="KW-0472">Membrane</keyword>
<keyword evidence="9" id="KW-1185">Reference proteome</keyword>
<comment type="similarity">
    <text evidence="3">Belongs to the cytochrome c oxidase subunit 2 family.</text>
</comment>
<comment type="cofactor">
    <cofactor evidence="1">
        <name>Cu cation</name>
        <dbReference type="ChEBI" id="CHEBI:23378"/>
    </cofactor>
</comment>
<proteinExistence type="inferred from homology"/>
<evidence type="ECO:0000313" key="8">
    <source>
        <dbReference type="EMBL" id="OLY77558.1"/>
    </source>
</evidence>
<dbReference type="InterPro" id="IPR027434">
    <property type="entry name" value="Homing_endonucl"/>
</dbReference>
<evidence type="ECO:0000256" key="6">
    <source>
        <dbReference type="ARBA" id="ARBA00049512"/>
    </source>
</evidence>
<dbReference type="GO" id="GO:0005507">
    <property type="term" value="F:copper ion binding"/>
    <property type="evidence" value="ECO:0007669"/>
    <property type="project" value="InterPro"/>
</dbReference>
<dbReference type="GO" id="GO:0004129">
    <property type="term" value="F:cytochrome-c oxidase activity"/>
    <property type="evidence" value="ECO:0007669"/>
    <property type="project" value="UniProtKB-EC"/>
</dbReference>
<dbReference type="InterPro" id="IPR045187">
    <property type="entry name" value="CcO_II"/>
</dbReference>
<protein>
    <recommendedName>
        <fullName evidence="5">Cytochrome c oxidase polypeptide II</fullName>
    </recommendedName>
</protein>
<dbReference type="PANTHER" id="PTHR22888">
    <property type="entry name" value="CYTOCHROME C OXIDASE, SUBUNIT II"/>
    <property type="match status" value="1"/>
</dbReference>
<comment type="caution">
    <text evidence="8">The sequence shown here is derived from an EMBL/GenBank/DDBJ whole genome shotgun (WGS) entry which is preliminary data.</text>
</comment>
<dbReference type="AlphaFoldDB" id="A0A1R0GL01"/>
<accession>A0A1R0GL01</accession>
<evidence type="ECO:0000256" key="2">
    <source>
        <dbReference type="ARBA" id="ARBA00004370"/>
    </source>
</evidence>
<sequence length="166" mass="18718">MFYNNGKKVIPSNVHERSTPLALTVWIMDDGGWANYGIKIATNCFELKEVELLNETIKSKYNLETTVRSADYVDDTGETIAFDSFMIPTEDLIPGQFRLLEVDNRIVLPIHTHIRFISTSADVIHSFAVPSLGIKIDALPGRLNAVSAYVEREGVFYGLIEQWPKL</sequence>
<dbReference type="STRING" id="133383.A0A1R0GL01"/>
<dbReference type="GO" id="GO:0004519">
    <property type="term" value="F:endonuclease activity"/>
    <property type="evidence" value="ECO:0007669"/>
    <property type="project" value="InterPro"/>
</dbReference>
<dbReference type="OrthoDB" id="539285at2759"/>
<evidence type="ECO:0000256" key="3">
    <source>
        <dbReference type="ARBA" id="ARBA00007866"/>
    </source>
</evidence>
<gene>
    <name evidence="8" type="ORF">AYI68_g8402</name>
</gene>
<dbReference type="InterPro" id="IPR002429">
    <property type="entry name" value="CcO_II-like_C"/>
</dbReference>
<dbReference type="Pfam" id="PF00116">
    <property type="entry name" value="COX2"/>
    <property type="match status" value="1"/>
</dbReference>
<dbReference type="PRINTS" id="PR01166">
    <property type="entry name" value="CYCOXIDASEII"/>
</dbReference>
<comment type="subcellular location">
    <subcellularLocation>
        <location evidence="2">Membrane</location>
    </subcellularLocation>
</comment>
<dbReference type="PROSITE" id="PS50857">
    <property type="entry name" value="COX2_CUA"/>
    <property type="match status" value="1"/>
</dbReference>
<feature type="domain" description="Cytochrome oxidase subunit II copper A binding" evidence="7">
    <location>
        <begin position="54"/>
        <end position="166"/>
    </location>
</feature>
<evidence type="ECO:0000313" key="9">
    <source>
        <dbReference type="Proteomes" id="UP000187455"/>
    </source>
</evidence>
<evidence type="ECO:0000259" key="7">
    <source>
        <dbReference type="PROSITE" id="PS50857"/>
    </source>
</evidence>
<name>A0A1R0GL01_9FUNG</name>
<dbReference type="PANTHER" id="PTHR22888:SF9">
    <property type="entry name" value="CYTOCHROME C OXIDASE SUBUNIT 2"/>
    <property type="match status" value="1"/>
</dbReference>
<dbReference type="InterPro" id="IPR008972">
    <property type="entry name" value="Cupredoxin"/>
</dbReference>
<evidence type="ECO:0000256" key="5">
    <source>
        <dbReference type="ARBA" id="ARBA00031389"/>
    </source>
</evidence>
<dbReference type="GO" id="GO:0042773">
    <property type="term" value="P:ATP synthesis coupled electron transport"/>
    <property type="evidence" value="ECO:0007669"/>
    <property type="project" value="TreeGrafter"/>
</dbReference>
<dbReference type="Proteomes" id="UP000187455">
    <property type="component" value="Unassembled WGS sequence"/>
</dbReference>
<dbReference type="SUPFAM" id="SSF49503">
    <property type="entry name" value="Cupredoxins"/>
    <property type="match status" value="1"/>
</dbReference>
<dbReference type="SUPFAM" id="SSF55608">
    <property type="entry name" value="Homing endonucleases"/>
    <property type="match status" value="1"/>
</dbReference>
<dbReference type="Gene3D" id="2.60.40.420">
    <property type="entry name" value="Cupredoxins - blue copper proteins"/>
    <property type="match status" value="1"/>
</dbReference>
<evidence type="ECO:0000256" key="4">
    <source>
        <dbReference type="ARBA" id="ARBA00023136"/>
    </source>
</evidence>
<evidence type="ECO:0000256" key="1">
    <source>
        <dbReference type="ARBA" id="ARBA00001935"/>
    </source>
</evidence>
<dbReference type="EMBL" id="LSSL01007797">
    <property type="protein sequence ID" value="OLY77558.1"/>
    <property type="molecule type" value="Genomic_DNA"/>
</dbReference>
<comment type="catalytic activity">
    <reaction evidence="6">
        <text>4 Fe(II)-[cytochrome c] + O2 + 8 H(+)(in) = 4 Fe(III)-[cytochrome c] + 2 H2O + 4 H(+)(out)</text>
        <dbReference type="Rhea" id="RHEA:11436"/>
        <dbReference type="Rhea" id="RHEA-COMP:10350"/>
        <dbReference type="Rhea" id="RHEA-COMP:14399"/>
        <dbReference type="ChEBI" id="CHEBI:15377"/>
        <dbReference type="ChEBI" id="CHEBI:15378"/>
        <dbReference type="ChEBI" id="CHEBI:15379"/>
        <dbReference type="ChEBI" id="CHEBI:29033"/>
        <dbReference type="ChEBI" id="CHEBI:29034"/>
        <dbReference type="EC" id="7.1.1.9"/>
    </reaction>
    <physiologicalReaction direction="left-to-right" evidence="6">
        <dbReference type="Rhea" id="RHEA:11437"/>
    </physiologicalReaction>
</comment>
<dbReference type="GO" id="GO:0016020">
    <property type="term" value="C:membrane"/>
    <property type="evidence" value="ECO:0007669"/>
    <property type="project" value="UniProtKB-SubCell"/>
</dbReference>
<organism evidence="8 9">
    <name type="scientific">Smittium mucronatum</name>
    <dbReference type="NCBI Taxonomy" id="133383"/>
    <lineage>
        <taxon>Eukaryota</taxon>
        <taxon>Fungi</taxon>
        <taxon>Fungi incertae sedis</taxon>
        <taxon>Zoopagomycota</taxon>
        <taxon>Kickxellomycotina</taxon>
        <taxon>Harpellomycetes</taxon>
        <taxon>Harpellales</taxon>
        <taxon>Legeriomycetaceae</taxon>
        <taxon>Smittium</taxon>
    </lineage>
</organism>